<feature type="region of interest" description="Disordered" evidence="1">
    <location>
        <begin position="67"/>
        <end position="97"/>
    </location>
</feature>
<accession>A0AAV1GHN0</accession>
<evidence type="ECO:0000313" key="2">
    <source>
        <dbReference type="EMBL" id="CAJ1072943.1"/>
    </source>
</evidence>
<keyword evidence="3" id="KW-1185">Reference proteome</keyword>
<protein>
    <submittedName>
        <fullName evidence="2">Uncharacterized protein</fullName>
    </submittedName>
</protein>
<proteinExistence type="predicted"/>
<dbReference type="EMBL" id="OY660877">
    <property type="protein sequence ID" value="CAJ1072943.1"/>
    <property type="molecule type" value="Genomic_DNA"/>
</dbReference>
<organism evidence="2 3">
    <name type="scientific">Xyrichtys novacula</name>
    <name type="common">Pearly razorfish</name>
    <name type="synonym">Hemipteronotus novacula</name>
    <dbReference type="NCBI Taxonomy" id="13765"/>
    <lineage>
        <taxon>Eukaryota</taxon>
        <taxon>Metazoa</taxon>
        <taxon>Chordata</taxon>
        <taxon>Craniata</taxon>
        <taxon>Vertebrata</taxon>
        <taxon>Euteleostomi</taxon>
        <taxon>Actinopterygii</taxon>
        <taxon>Neopterygii</taxon>
        <taxon>Teleostei</taxon>
        <taxon>Neoteleostei</taxon>
        <taxon>Acanthomorphata</taxon>
        <taxon>Eupercaria</taxon>
        <taxon>Labriformes</taxon>
        <taxon>Labridae</taxon>
        <taxon>Xyrichtys</taxon>
    </lineage>
</organism>
<gene>
    <name evidence="2" type="ORF">XNOV1_A009935</name>
</gene>
<feature type="region of interest" description="Disordered" evidence="1">
    <location>
        <begin position="1"/>
        <end position="24"/>
    </location>
</feature>
<dbReference type="Proteomes" id="UP001178508">
    <property type="component" value="Chromosome 14"/>
</dbReference>
<sequence>MMKVRRLRSLTQTSRHFPSETERPTFNHQTHCYIKKPPPHKPACCLLLSNEPWSPIDESRWAVAVPESAQIGQRGQKMRDELEKNRKKGREKQHESMSLGLCGSALSIM</sequence>
<dbReference type="AlphaFoldDB" id="A0AAV1GHN0"/>
<reference evidence="2" key="1">
    <citation type="submission" date="2023-08" db="EMBL/GenBank/DDBJ databases">
        <authorList>
            <person name="Alioto T."/>
            <person name="Alioto T."/>
            <person name="Gomez Garrido J."/>
        </authorList>
    </citation>
    <scope>NUCLEOTIDE SEQUENCE</scope>
</reference>
<name>A0AAV1GHN0_XYRNO</name>
<evidence type="ECO:0000256" key="1">
    <source>
        <dbReference type="SAM" id="MobiDB-lite"/>
    </source>
</evidence>
<evidence type="ECO:0000313" key="3">
    <source>
        <dbReference type="Proteomes" id="UP001178508"/>
    </source>
</evidence>